<accession>A0A498I847</accession>
<dbReference type="AlphaFoldDB" id="A0A498I847"/>
<name>A0A498I847_MALDO</name>
<gene>
    <name evidence="1" type="ORF">DVH24_040206</name>
</gene>
<keyword evidence="2" id="KW-1185">Reference proteome</keyword>
<reference evidence="1 2" key="1">
    <citation type="submission" date="2018-10" db="EMBL/GenBank/DDBJ databases">
        <title>A high-quality apple genome assembly.</title>
        <authorList>
            <person name="Hu J."/>
        </authorList>
    </citation>
    <scope>NUCLEOTIDE SEQUENCE [LARGE SCALE GENOMIC DNA]</scope>
    <source>
        <strain evidence="2">cv. HFTH1</strain>
        <tissue evidence="1">Young leaf</tissue>
    </source>
</reference>
<dbReference type="Proteomes" id="UP000290289">
    <property type="component" value="Chromosome 13"/>
</dbReference>
<dbReference type="EMBL" id="RDQH01000339">
    <property type="protein sequence ID" value="RXH79059.1"/>
    <property type="molecule type" value="Genomic_DNA"/>
</dbReference>
<proteinExistence type="predicted"/>
<sequence>MLTPKSGIAIKWAAMESLIMEREARLEIERRQNSLSYEHRRVQRELLSATQKWNKINSNIAYEENEVA</sequence>
<evidence type="ECO:0000313" key="2">
    <source>
        <dbReference type="Proteomes" id="UP000290289"/>
    </source>
</evidence>
<organism evidence="1 2">
    <name type="scientific">Malus domestica</name>
    <name type="common">Apple</name>
    <name type="synonym">Pyrus malus</name>
    <dbReference type="NCBI Taxonomy" id="3750"/>
    <lineage>
        <taxon>Eukaryota</taxon>
        <taxon>Viridiplantae</taxon>
        <taxon>Streptophyta</taxon>
        <taxon>Embryophyta</taxon>
        <taxon>Tracheophyta</taxon>
        <taxon>Spermatophyta</taxon>
        <taxon>Magnoliopsida</taxon>
        <taxon>eudicotyledons</taxon>
        <taxon>Gunneridae</taxon>
        <taxon>Pentapetalae</taxon>
        <taxon>rosids</taxon>
        <taxon>fabids</taxon>
        <taxon>Rosales</taxon>
        <taxon>Rosaceae</taxon>
        <taxon>Amygdaloideae</taxon>
        <taxon>Maleae</taxon>
        <taxon>Malus</taxon>
    </lineage>
</organism>
<comment type="caution">
    <text evidence="1">The sequence shown here is derived from an EMBL/GenBank/DDBJ whole genome shotgun (WGS) entry which is preliminary data.</text>
</comment>
<protein>
    <submittedName>
        <fullName evidence="1">Uncharacterized protein</fullName>
    </submittedName>
</protein>
<evidence type="ECO:0000313" key="1">
    <source>
        <dbReference type="EMBL" id="RXH79059.1"/>
    </source>
</evidence>